<evidence type="ECO:0000256" key="1">
    <source>
        <dbReference type="SAM" id="MobiDB-lite"/>
    </source>
</evidence>
<evidence type="ECO:0000313" key="2">
    <source>
        <dbReference type="EMBL" id="MBE4752456.1"/>
    </source>
</evidence>
<protein>
    <recommendedName>
        <fullName evidence="4">DUF333 domain-containing protein</fullName>
    </recommendedName>
</protein>
<gene>
    <name evidence="2" type="ORF">G4177_30245</name>
</gene>
<accession>A0ABR9PX10</accession>
<feature type="region of interest" description="Disordered" evidence="1">
    <location>
        <begin position="95"/>
        <end position="123"/>
    </location>
</feature>
<dbReference type="Proteomes" id="UP001516472">
    <property type="component" value="Unassembled WGS sequence"/>
</dbReference>
<keyword evidence="3" id="KW-1185">Reference proteome</keyword>
<comment type="caution">
    <text evidence="2">The sequence shown here is derived from an EMBL/GenBank/DDBJ whole genome shotgun (WGS) entry which is preliminary data.</text>
</comment>
<organism evidence="2 3">
    <name type="scientific">Corallococcus soli</name>
    <dbReference type="NCBI Taxonomy" id="2710757"/>
    <lineage>
        <taxon>Bacteria</taxon>
        <taxon>Pseudomonadati</taxon>
        <taxon>Myxococcota</taxon>
        <taxon>Myxococcia</taxon>
        <taxon>Myxococcales</taxon>
        <taxon>Cystobacterineae</taxon>
        <taxon>Myxococcaceae</taxon>
        <taxon>Corallococcus</taxon>
    </lineage>
</organism>
<feature type="compositionally biased region" description="Polar residues" evidence="1">
    <location>
        <begin position="99"/>
        <end position="118"/>
    </location>
</feature>
<evidence type="ECO:0008006" key="4">
    <source>
        <dbReference type="Google" id="ProtNLM"/>
    </source>
</evidence>
<dbReference type="RefSeq" id="WP_193429647.1">
    <property type="nucleotide sequence ID" value="NZ_CBCSIP010000215.1"/>
</dbReference>
<evidence type="ECO:0000313" key="3">
    <source>
        <dbReference type="Proteomes" id="UP001516472"/>
    </source>
</evidence>
<name>A0ABR9PX10_9BACT</name>
<sequence length="222" mass="23719">MGLGLAALLLMLGASGCRRSPAPPSPEYEQATKRWSSLYAQKLDDAYLDPATGEIEALLQRVPADSVDSVAAQDLLRRIEEGRTRMMSAAAEQQRAVESAQTLPTTDPSQTGIPQQQALPPEEDAGVDAGMAGPQVGSLASELVSGYRGCFQRAMPLQVEGRGVREGWKLSERPSCQLEFPSHADTMVLIEDGRVLALLPTSAMQTVQRYEDGGVVPPDAGL</sequence>
<proteinExistence type="predicted"/>
<dbReference type="EMBL" id="JAAIYO010000012">
    <property type="protein sequence ID" value="MBE4752456.1"/>
    <property type="molecule type" value="Genomic_DNA"/>
</dbReference>
<reference evidence="2 3" key="1">
    <citation type="submission" date="2020-02" db="EMBL/GenBank/DDBJ databases">
        <authorList>
            <person name="Babadi Z.K."/>
            <person name="Risdian C."/>
            <person name="Ebrahimipour G.H."/>
            <person name="Wink J."/>
        </authorList>
    </citation>
    <scope>NUCLEOTIDE SEQUENCE [LARGE SCALE GENOMIC DNA]</scope>
    <source>
        <strain evidence="2 3">ZKHCc1 1396</strain>
    </source>
</reference>